<sequence length="437" mass="46514">MKKSTRDSLTFGFALFAIFFGAGNLIFPPSIGLAAGDNWGAAMIGFVLTGIILPILGIIAVLNSEGKFEVLTNPISSWFYKFFNVLVMVGIGMTITIPRTAATTHELGIHALFPQVPSIATILVFFALNFYFAMDKSNFIDKVGKFLTPALVAILLFIVVKGTFDPIKAPAATGLENPFSYSFINGYQTGDLLTGLLCASIFFAAIVGKGYTEKADLRRIAVNGTVIAGLGLLVVYGGLLYLGATGSGVFPKDIDSTSLVIGLVDQLLGTYGTIALSVCVALACLTTAIGLTAASADFLSQLTNHKISYRNFVIIISLAGIGVATLGVEKIIDYALPLFIGIYPVSIVLVFLGIFRKFIPNAGAYRGAVIVTMIISIFETLAMSGIEIKPVTQFISFIPLSASGFSWLIPSVIGFIVGTFIYKYGSSNKDKIENRAS</sequence>
<evidence type="ECO:0000256" key="6">
    <source>
        <dbReference type="ARBA" id="ARBA00022970"/>
    </source>
</evidence>
<keyword evidence="8 9" id="KW-0472">Membrane</keyword>
<feature type="transmembrane region" description="Helical" evidence="9">
    <location>
        <begin position="39"/>
        <end position="62"/>
    </location>
</feature>
<accession>A0ABW8IBV2</accession>
<feature type="transmembrane region" description="Helical" evidence="9">
    <location>
        <begin position="274"/>
        <end position="299"/>
    </location>
</feature>
<keyword evidence="5 9" id="KW-0812">Transmembrane</keyword>
<feature type="transmembrane region" description="Helical" evidence="9">
    <location>
        <begin position="334"/>
        <end position="355"/>
    </location>
</feature>
<organism evidence="10 11">
    <name type="scientific">Bacillus lumedeiriae</name>
    <dbReference type="NCBI Taxonomy" id="3058829"/>
    <lineage>
        <taxon>Bacteria</taxon>
        <taxon>Bacillati</taxon>
        <taxon>Bacillota</taxon>
        <taxon>Bacilli</taxon>
        <taxon>Bacillales</taxon>
        <taxon>Bacillaceae</taxon>
        <taxon>Bacillus</taxon>
    </lineage>
</organism>
<dbReference type="NCBIfam" id="TIGR00796">
    <property type="entry name" value="livcs"/>
    <property type="match status" value="1"/>
</dbReference>
<dbReference type="RefSeq" id="WP_404318864.1">
    <property type="nucleotide sequence ID" value="NZ_JAUIYO010000019.1"/>
</dbReference>
<evidence type="ECO:0000256" key="9">
    <source>
        <dbReference type="RuleBase" id="RU362122"/>
    </source>
</evidence>
<feature type="transmembrane region" description="Helical" evidence="9">
    <location>
        <begin position="9"/>
        <end position="27"/>
    </location>
</feature>
<reference evidence="10 11" key="1">
    <citation type="submission" date="2023-07" db="EMBL/GenBank/DDBJ databases">
        <title>Bacillus lucianemedeirus sp. nov, a new species isolated from an immunobiological production facility.</title>
        <authorList>
            <person name="Costa L.V."/>
            <person name="Miranda R.V.S.L."/>
            <person name="Brandao M.L.L."/>
            <person name="Reis C.M.F."/>
            <person name="Frazao A.M."/>
            <person name="Cruz F.V."/>
            <person name="Baio P.V.P."/>
            <person name="Veras J.F.C."/>
            <person name="Ramos J.N."/>
            <person name="Vieira V."/>
        </authorList>
    </citation>
    <scope>NUCLEOTIDE SEQUENCE [LARGE SCALE GENOMIC DNA]</scope>
    <source>
        <strain evidence="10 11">B190/17</strain>
    </source>
</reference>
<evidence type="ECO:0000256" key="8">
    <source>
        <dbReference type="ARBA" id="ARBA00023136"/>
    </source>
</evidence>
<comment type="function">
    <text evidence="9">Component of the transport system for branched-chain amino acids.</text>
</comment>
<comment type="caution">
    <text evidence="10">The sequence shown here is derived from an EMBL/GenBank/DDBJ whole genome shotgun (WGS) entry which is preliminary data.</text>
</comment>
<dbReference type="EMBL" id="JAUIYO010000019">
    <property type="protein sequence ID" value="MFK2826992.1"/>
    <property type="molecule type" value="Genomic_DNA"/>
</dbReference>
<keyword evidence="11" id="KW-1185">Reference proteome</keyword>
<evidence type="ECO:0000256" key="5">
    <source>
        <dbReference type="ARBA" id="ARBA00022692"/>
    </source>
</evidence>
<evidence type="ECO:0000313" key="10">
    <source>
        <dbReference type="EMBL" id="MFK2826992.1"/>
    </source>
</evidence>
<dbReference type="InterPro" id="IPR004685">
    <property type="entry name" value="Brnchd-chn_aa_trnsp_Livcs"/>
</dbReference>
<feature type="transmembrane region" description="Helical" evidence="9">
    <location>
        <begin position="311"/>
        <end position="328"/>
    </location>
</feature>
<keyword evidence="6 9" id="KW-0029">Amino-acid transport</keyword>
<feature type="transmembrane region" description="Helical" evidence="9">
    <location>
        <begin position="82"/>
        <end position="101"/>
    </location>
</feature>
<feature type="transmembrane region" description="Helical" evidence="9">
    <location>
        <begin position="220"/>
        <end position="242"/>
    </location>
</feature>
<feature type="transmembrane region" description="Helical" evidence="9">
    <location>
        <begin position="184"/>
        <end position="208"/>
    </location>
</feature>
<name>A0ABW8IBV2_9BACI</name>
<proteinExistence type="inferred from homology"/>
<dbReference type="Proteomes" id="UP001619911">
    <property type="component" value="Unassembled WGS sequence"/>
</dbReference>
<comment type="similarity">
    <text evidence="2 9">Belongs to the branched chain amino acid transporter family.</text>
</comment>
<keyword evidence="4" id="KW-1003">Cell membrane</keyword>
<comment type="subcellular location">
    <subcellularLocation>
        <location evidence="1 9">Cell membrane</location>
        <topology evidence="1 9">Multi-pass membrane protein</topology>
    </subcellularLocation>
</comment>
<evidence type="ECO:0000256" key="2">
    <source>
        <dbReference type="ARBA" id="ARBA00008540"/>
    </source>
</evidence>
<dbReference type="Pfam" id="PF05525">
    <property type="entry name" value="Branch_AA_trans"/>
    <property type="match status" value="1"/>
</dbReference>
<feature type="transmembrane region" description="Helical" evidence="9">
    <location>
        <begin position="113"/>
        <end position="134"/>
    </location>
</feature>
<evidence type="ECO:0000313" key="11">
    <source>
        <dbReference type="Proteomes" id="UP001619911"/>
    </source>
</evidence>
<evidence type="ECO:0000256" key="7">
    <source>
        <dbReference type="ARBA" id="ARBA00022989"/>
    </source>
</evidence>
<protein>
    <recommendedName>
        <fullName evidence="9">Branched-chain amino acid transport system carrier protein</fullName>
    </recommendedName>
</protein>
<dbReference type="PANTHER" id="PTHR30588:SF0">
    <property type="entry name" value="BRANCHED-CHAIN AMINO ACID PERMEASE BRNQ"/>
    <property type="match status" value="1"/>
</dbReference>
<feature type="transmembrane region" description="Helical" evidence="9">
    <location>
        <begin position="367"/>
        <end position="386"/>
    </location>
</feature>
<dbReference type="PANTHER" id="PTHR30588">
    <property type="entry name" value="BRANCHED-CHAIN AMINO ACID TRANSPORT SYSTEM 2 CARRIER PROTEIN"/>
    <property type="match status" value="1"/>
</dbReference>
<gene>
    <name evidence="10" type="primary">brnQ</name>
    <name evidence="10" type="ORF">QYG89_15170</name>
</gene>
<keyword evidence="7 9" id="KW-1133">Transmembrane helix</keyword>
<evidence type="ECO:0000256" key="1">
    <source>
        <dbReference type="ARBA" id="ARBA00004651"/>
    </source>
</evidence>
<evidence type="ECO:0000256" key="3">
    <source>
        <dbReference type="ARBA" id="ARBA00022448"/>
    </source>
</evidence>
<evidence type="ECO:0000256" key="4">
    <source>
        <dbReference type="ARBA" id="ARBA00022475"/>
    </source>
</evidence>
<feature type="transmembrane region" description="Helical" evidence="9">
    <location>
        <begin position="146"/>
        <end position="164"/>
    </location>
</feature>
<keyword evidence="3 9" id="KW-0813">Transport</keyword>
<feature type="transmembrane region" description="Helical" evidence="9">
    <location>
        <begin position="398"/>
        <end position="422"/>
    </location>
</feature>